<evidence type="ECO:0000256" key="3">
    <source>
        <dbReference type="PROSITE-ProRule" id="PRU00023"/>
    </source>
</evidence>
<keyword evidence="5" id="KW-1185">Reference proteome</keyword>
<reference evidence="4" key="2">
    <citation type="journal article" date="2023" name="Science">
        <title>Genomic signatures of disease resistance in endangered staghorn corals.</title>
        <authorList>
            <person name="Vollmer S.V."/>
            <person name="Selwyn J.D."/>
            <person name="Despard B.A."/>
            <person name="Roesel C.L."/>
        </authorList>
    </citation>
    <scope>NUCLEOTIDE SEQUENCE</scope>
    <source>
        <strain evidence="4">K2</strain>
    </source>
</reference>
<dbReference type="Gene3D" id="1.25.40.20">
    <property type="entry name" value="Ankyrin repeat-containing domain"/>
    <property type="match status" value="3"/>
</dbReference>
<dbReference type="InterPro" id="IPR036770">
    <property type="entry name" value="Ankyrin_rpt-contain_sf"/>
</dbReference>
<dbReference type="Proteomes" id="UP001249851">
    <property type="component" value="Unassembled WGS sequence"/>
</dbReference>
<dbReference type="GO" id="GO:0005737">
    <property type="term" value="C:cytoplasm"/>
    <property type="evidence" value="ECO:0007669"/>
    <property type="project" value="TreeGrafter"/>
</dbReference>
<accession>A0AAD9UZE4</accession>
<sequence length="354" mass="38888">MADDNESVPSYDGFSDYPLPLRQVQRNKLDDFVKLVDSCSKRNTVLNCVHSKSGDTALIVAARHGHLDVMKFLIQSGVDIEQRNKDLKRALHEAASGSHLECVKLLISHKAEIDCLKRADWSVTVLICSHHATLLSIRHANGRNNQGEFKTPLMMSCTKPNLDVVMALVQNGANMKLTNKDGWNCFHIAAREGHTDILSYLLDCCDDIWDTCSKNGRTPLHSAALHGKEEAACVNSKDQLGRQAMHLASLAGCNTSLKYLIKNVDADVNVRTEGSKMTPLHLAAKEGYDRTVQFLLDRGASINSQDKNGRTALHLCSAAGHEGTVDVLLRSYKANSSIKDCFGQKAEDLALKPA</sequence>
<proteinExistence type="predicted"/>
<dbReference type="AlphaFoldDB" id="A0AAD9UZE4"/>
<dbReference type="PRINTS" id="PR01415">
    <property type="entry name" value="ANKYRIN"/>
</dbReference>
<dbReference type="EMBL" id="JARQWQ010000061">
    <property type="protein sequence ID" value="KAK2555634.1"/>
    <property type="molecule type" value="Genomic_DNA"/>
</dbReference>
<feature type="repeat" description="ANK" evidence="3">
    <location>
        <begin position="275"/>
        <end position="307"/>
    </location>
</feature>
<dbReference type="PROSITE" id="PS50088">
    <property type="entry name" value="ANK_REPEAT"/>
    <property type="match status" value="4"/>
</dbReference>
<evidence type="ECO:0000256" key="1">
    <source>
        <dbReference type="ARBA" id="ARBA00022737"/>
    </source>
</evidence>
<feature type="repeat" description="ANK" evidence="3">
    <location>
        <begin position="53"/>
        <end position="85"/>
    </location>
</feature>
<dbReference type="SUPFAM" id="SSF48403">
    <property type="entry name" value="Ankyrin repeat"/>
    <property type="match status" value="1"/>
</dbReference>
<keyword evidence="2 3" id="KW-0040">ANK repeat</keyword>
<feature type="repeat" description="ANK" evidence="3">
    <location>
        <begin position="148"/>
        <end position="180"/>
    </location>
</feature>
<reference evidence="4" key="1">
    <citation type="journal article" date="2023" name="G3 (Bethesda)">
        <title>Whole genome assembly and annotation of the endangered Caribbean coral Acropora cervicornis.</title>
        <authorList>
            <person name="Selwyn J.D."/>
            <person name="Vollmer S.V."/>
        </authorList>
    </citation>
    <scope>NUCLEOTIDE SEQUENCE</scope>
    <source>
        <strain evidence="4">K2</strain>
    </source>
</reference>
<organism evidence="4 5">
    <name type="scientific">Acropora cervicornis</name>
    <name type="common">Staghorn coral</name>
    <dbReference type="NCBI Taxonomy" id="6130"/>
    <lineage>
        <taxon>Eukaryota</taxon>
        <taxon>Metazoa</taxon>
        <taxon>Cnidaria</taxon>
        <taxon>Anthozoa</taxon>
        <taxon>Hexacorallia</taxon>
        <taxon>Scleractinia</taxon>
        <taxon>Astrocoeniina</taxon>
        <taxon>Acroporidae</taxon>
        <taxon>Acropora</taxon>
    </lineage>
</organism>
<comment type="caution">
    <text evidence="4">The sequence shown here is derived from an EMBL/GenBank/DDBJ whole genome shotgun (WGS) entry which is preliminary data.</text>
</comment>
<dbReference type="SMART" id="SM00248">
    <property type="entry name" value="ANK"/>
    <property type="match status" value="7"/>
</dbReference>
<dbReference type="PROSITE" id="PS50297">
    <property type="entry name" value="ANK_REP_REGION"/>
    <property type="match status" value="2"/>
</dbReference>
<name>A0AAD9UZE4_ACRCE</name>
<protein>
    <submittedName>
        <fullName evidence="4">Ankyrin repeat domain-containing protein 16</fullName>
    </submittedName>
</protein>
<dbReference type="PANTHER" id="PTHR24198:SF165">
    <property type="entry name" value="ANKYRIN REPEAT-CONTAINING PROTEIN-RELATED"/>
    <property type="match status" value="1"/>
</dbReference>
<evidence type="ECO:0000256" key="2">
    <source>
        <dbReference type="ARBA" id="ARBA00023043"/>
    </source>
</evidence>
<evidence type="ECO:0000313" key="5">
    <source>
        <dbReference type="Proteomes" id="UP001249851"/>
    </source>
</evidence>
<dbReference type="PANTHER" id="PTHR24198">
    <property type="entry name" value="ANKYRIN REPEAT AND PROTEIN KINASE DOMAIN-CONTAINING PROTEIN"/>
    <property type="match status" value="1"/>
</dbReference>
<dbReference type="InterPro" id="IPR002110">
    <property type="entry name" value="Ankyrin_rpt"/>
</dbReference>
<dbReference type="Pfam" id="PF12796">
    <property type="entry name" value="Ank_2"/>
    <property type="match status" value="3"/>
</dbReference>
<feature type="non-terminal residue" evidence="4">
    <location>
        <position position="1"/>
    </location>
</feature>
<keyword evidence="1" id="KW-0677">Repeat</keyword>
<evidence type="ECO:0000313" key="4">
    <source>
        <dbReference type="EMBL" id="KAK2555634.1"/>
    </source>
</evidence>
<feature type="repeat" description="ANK" evidence="3">
    <location>
        <begin position="86"/>
        <end position="118"/>
    </location>
</feature>
<gene>
    <name evidence="4" type="ORF">P5673_022657</name>
</gene>